<accession>A0ACC1CQ55</accession>
<gene>
    <name evidence="1" type="ORF">K1T71_010815</name>
</gene>
<dbReference type="EMBL" id="CM034405">
    <property type="protein sequence ID" value="KAJ0173666.1"/>
    <property type="molecule type" value="Genomic_DNA"/>
</dbReference>
<evidence type="ECO:0000313" key="1">
    <source>
        <dbReference type="EMBL" id="KAJ0173666.1"/>
    </source>
</evidence>
<comment type="caution">
    <text evidence="1">The sequence shown here is derived from an EMBL/GenBank/DDBJ whole genome shotgun (WGS) entry which is preliminary data.</text>
</comment>
<dbReference type="Proteomes" id="UP000824533">
    <property type="component" value="Linkage Group LG19"/>
</dbReference>
<evidence type="ECO:0000313" key="2">
    <source>
        <dbReference type="Proteomes" id="UP000824533"/>
    </source>
</evidence>
<sequence>MLKLFIHVILCNILLLQIECLKLGDSCSTLQNQSGICTPLSSCQHLREEIARAGNPMPRYMMKKLGKPECGFEGSEPIVCCVANQIGNPFNISSRFRNVTNNGNPNDISQHPNVKFLPTLCGTTLHGRVFGGAPTQMNEMPWMVLLSYVEDSGRKLRCAGTLINEWYVLTAAHCVIIPLANDMLNGVILGEYDVTTDRDCNKTSPLQCALPTRKVNIDRVKVHPNYTINKQTDDIALIKLSEPVNPDVVTTKPICLPITREMRTMDLKNKTTVVAGWGMINGTQLASVLMSVELPIISKLNCEKSYKTSFSNGQMCAGGEENKNVCLGDSGGPLMLKAERDKYVQHGIASFGMKDCPSNGYPGIFTRVAYYMDWILTNIQD</sequence>
<proteinExistence type="predicted"/>
<keyword evidence="2" id="KW-1185">Reference proteome</keyword>
<name>A0ACC1CQ55_9NEOP</name>
<organism evidence="1 2">
    <name type="scientific">Dendrolimus kikuchii</name>
    <dbReference type="NCBI Taxonomy" id="765133"/>
    <lineage>
        <taxon>Eukaryota</taxon>
        <taxon>Metazoa</taxon>
        <taxon>Ecdysozoa</taxon>
        <taxon>Arthropoda</taxon>
        <taxon>Hexapoda</taxon>
        <taxon>Insecta</taxon>
        <taxon>Pterygota</taxon>
        <taxon>Neoptera</taxon>
        <taxon>Endopterygota</taxon>
        <taxon>Lepidoptera</taxon>
        <taxon>Glossata</taxon>
        <taxon>Ditrysia</taxon>
        <taxon>Bombycoidea</taxon>
        <taxon>Lasiocampidae</taxon>
        <taxon>Dendrolimus</taxon>
    </lineage>
</organism>
<reference evidence="1 2" key="1">
    <citation type="journal article" date="2021" name="Front. Genet.">
        <title>Chromosome-Level Genome Assembly Reveals Significant Gene Expansion in the Toll and IMD Signaling Pathways of Dendrolimus kikuchii.</title>
        <authorList>
            <person name="Zhou J."/>
            <person name="Wu P."/>
            <person name="Xiong Z."/>
            <person name="Liu N."/>
            <person name="Zhao N."/>
            <person name="Ji M."/>
            <person name="Qiu Y."/>
            <person name="Yang B."/>
        </authorList>
    </citation>
    <scope>NUCLEOTIDE SEQUENCE [LARGE SCALE GENOMIC DNA]</scope>
    <source>
        <strain evidence="1">Ann1</strain>
    </source>
</reference>
<protein>
    <submittedName>
        <fullName evidence="1">Uncharacterized protein</fullName>
    </submittedName>
</protein>